<sequence length="76" mass="8223">MAELQKALAIINSGNIGRDETEVIDSALASTYAALIPADSVNAVINYIEANLLYNTPTADQRVKLEHLLAELRNTP</sequence>
<dbReference type="AlphaFoldDB" id="A0A5E6S6G0"/>
<accession>A0A5E6S6G0</accession>
<gene>
    <name evidence="1" type="ORF">PS673_02034</name>
</gene>
<dbReference type="Proteomes" id="UP000344274">
    <property type="component" value="Unassembled WGS sequence"/>
</dbReference>
<organism evidence="1 2">
    <name type="scientific">Pseudomonas fluorescens</name>
    <dbReference type="NCBI Taxonomy" id="294"/>
    <lineage>
        <taxon>Bacteria</taxon>
        <taxon>Pseudomonadati</taxon>
        <taxon>Pseudomonadota</taxon>
        <taxon>Gammaproteobacteria</taxon>
        <taxon>Pseudomonadales</taxon>
        <taxon>Pseudomonadaceae</taxon>
        <taxon>Pseudomonas</taxon>
    </lineage>
</organism>
<dbReference type="EMBL" id="CABVHB010000012">
    <property type="protein sequence ID" value="VVM76171.1"/>
    <property type="molecule type" value="Genomic_DNA"/>
</dbReference>
<reference evidence="1 2" key="1">
    <citation type="submission" date="2019-09" db="EMBL/GenBank/DDBJ databases">
        <authorList>
            <person name="Chandra G."/>
            <person name="Truman W A."/>
        </authorList>
    </citation>
    <scope>NUCLEOTIDE SEQUENCE [LARGE SCALE GENOMIC DNA]</scope>
    <source>
        <strain evidence="1">PS673</strain>
    </source>
</reference>
<evidence type="ECO:0000313" key="2">
    <source>
        <dbReference type="Proteomes" id="UP000344274"/>
    </source>
</evidence>
<evidence type="ECO:0000313" key="1">
    <source>
        <dbReference type="EMBL" id="VVM76171.1"/>
    </source>
</evidence>
<name>A0A5E6S6G0_PSEFL</name>
<protein>
    <submittedName>
        <fullName evidence="1">Uncharacterized protein</fullName>
    </submittedName>
</protein>
<proteinExistence type="predicted"/>
<dbReference type="RefSeq" id="WP_154946911.1">
    <property type="nucleotide sequence ID" value="NZ_CABVHB010000012.1"/>
</dbReference>